<proteinExistence type="predicted"/>
<keyword evidence="5" id="KW-1185">Reference proteome</keyword>
<dbReference type="PATRIC" id="fig|1445510.3.peg.5568"/>
<dbReference type="SUPFAM" id="SSF55729">
    <property type="entry name" value="Acyl-CoA N-acyltransferases (Nat)"/>
    <property type="match status" value="1"/>
</dbReference>
<dbReference type="GO" id="GO:0006527">
    <property type="term" value="P:L-arginine catabolic process"/>
    <property type="evidence" value="ECO:0007669"/>
    <property type="project" value="InterPro"/>
</dbReference>
<dbReference type="EC" id="2.3.1.109" evidence="4"/>
<dbReference type="RefSeq" id="WP_044619336.1">
    <property type="nucleotide sequence ID" value="NZ_CP007142.1"/>
</dbReference>
<dbReference type="PANTHER" id="PTHR30420">
    <property type="entry name" value="N-SUCCINYLARGININE DIHYDROLASE"/>
    <property type="match status" value="1"/>
</dbReference>
<dbReference type="Pfam" id="PF04958">
    <property type="entry name" value="AstA"/>
    <property type="match status" value="1"/>
</dbReference>
<sequence length="337" mass="37760">MQIVRPVNVIDIPAIERLLVENGVNVTSLPQDRDRLAEIVSLSTKSFNLEQEAVEFPFFMFVLEDLETGSVIGVCGLEASAGSGYPFFNYRLEDLIHASHHLEVKNQIPVLHLSHELTGSTVLKSFAMKPEHKHTDGFALLVRARLMFYCAFQSLFSDRLCTEIQGVLNEQGESEFWNSIGQKFFDIDFATADYYAGVKSKTFIAELMPQHPIYLPLLSPEAQETINREHPQTAMNCQLFFAEGFTKTRFVDIFDGGPVLMAQKQSLKTFKDYHAKQIKVSHQVGGLKYLISNQSLRDFRCVIGNLVDGVGDTVRINPEIADALQLEAGSVAGYSML</sequence>
<dbReference type="PANTHER" id="PTHR30420:SF1">
    <property type="entry name" value="ARGININE N-SUCCINYLTRANSFERASE"/>
    <property type="match status" value="1"/>
</dbReference>
<keyword evidence="3 4" id="KW-0012">Acyltransferase</keyword>
<organism evidence="4 5">
    <name type="scientific">Gynuella sunshinyii YC6258</name>
    <dbReference type="NCBI Taxonomy" id="1445510"/>
    <lineage>
        <taxon>Bacteria</taxon>
        <taxon>Pseudomonadati</taxon>
        <taxon>Pseudomonadota</taxon>
        <taxon>Gammaproteobacteria</taxon>
        <taxon>Oceanospirillales</taxon>
        <taxon>Saccharospirillaceae</taxon>
        <taxon>Gynuella</taxon>
    </lineage>
</organism>
<accession>A0A0C5VTX0</accession>
<dbReference type="OrthoDB" id="21121at2"/>
<dbReference type="STRING" id="1445510.YC6258_05603"/>
<keyword evidence="1" id="KW-0056">Arginine metabolism</keyword>
<evidence type="ECO:0000313" key="4">
    <source>
        <dbReference type="EMBL" id="AJQ97631.1"/>
    </source>
</evidence>
<dbReference type="Gene3D" id="2.40.40.20">
    <property type="match status" value="1"/>
</dbReference>
<gene>
    <name evidence="4" type="ORF">YC6258_05603</name>
</gene>
<dbReference type="HOGENOM" id="CLU_057655_0_0_6"/>
<protein>
    <submittedName>
        <fullName evidence="4">Arginine/ornithine N-succinyltransferase beta subunit</fullName>
        <ecNumber evidence="4">2.3.1.109</ecNumber>
    </submittedName>
</protein>
<dbReference type="NCBIfam" id="TIGR03243">
    <property type="entry name" value="arg_catab_AOST"/>
    <property type="match status" value="1"/>
</dbReference>
<name>A0A0C5VTX0_9GAMM</name>
<dbReference type="Proteomes" id="UP000032266">
    <property type="component" value="Chromosome"/>
</dbReference>
<dbReference type="KEGG" id="gsn:YC6258_05603"/>
<reference evidence="4 5" key="1">
    <citation type="submission" date="2014-01" db="EMBL/GenBank/DDBJ databases">
        <title>Full genme sequencing of cellulolytic bacterium Gynuella sunshinyii YC6258T gen. nov., sp. nov.</title>
        <authorList>
            <person name="Khan H."/>
            <person name="Chung E.J."/>
            <person name="Chung Y.R."/>
        </authorList>
    </citation>
    <scope>NUCLEOTIDE SEQUENCE [LARGE SCALE GENOMIC DNA]</scope>
    <source>
        <strain evidence="4 5">YC6258</strain>
    </source>
</reference>
<dbReference type="AlphaFoldDB" id="A0A0C5VTX0"/>
<dbReference type="EMBL" id="CP007142">
    <property type="protein sequence ID" value="AJQ97631.1"/>
    <property type="molecule type" value="Genomic_DNA"/>
</dbReference>
<dbReference type="GO" id="GO:0008791">
    <property type="term" value="F:arginine N-succinyltransferase activity"/>
    <property type="evidence" value="ECO:0007669"/>
    <property type="project" value="UniProtKB-EC"/>
</dbReference>
<dbReference type="InterPro" id="IPR007041">
    <property type="entry name" value="Arg_succinylTrfase_AstA/AruG"/>
</dbReference>
<keyword evidence="2 4" id="KW-0808">Transferase</keyword>
<evidence type="ECO:0000256" key="3">
    <source>
        <dbReference type="ARBA" id="ARBA00023315"/>
    </source>
</evidence>
<evidence type="ECO:0000313" key="5">
    <source>
        <dbReference type="Proteomes" id="UP000032266"/>
    </source>
</evidence>
<evidence type="ECO:0000256" key="1">
    <source>
        <dbReference type="ARBA" id="ARBA00022503"/>
    </source>
</evidence>
<evidence type="ECO:0000256" key="2">
    <source>
        <dbReference type="ARBA" id="ARBA00022679"/>
    </source>
</evidence>
<dbReference type="InterPro" id="IPR016181">
    <property type="entry name" value="Acyl_CoA_acyltransferase"/>
</dbReference>